<dbReference type="EMBL" id="JAPDOD010000074">
    <property type="protein sequence ID" value="MDA0166747.1"/>
    <property type="molecule type" value="Genomic_DNA"/>
</dbReference>
<dbReference type="InterPro" id="IPR036390">
    <property type="entry name" value="WH_DNA-bd_sf"/>
</dbReference>
<evidence type="ECO:0000313" key="6">
    <source>
        <dbReference type="EMBL" id="MDA0166747.1"/>
    </source>
</evidence>
<evidence type="ECO:0000256" key="1">
    <source>
        <dbReference type="ARBA" id="ARBA00009437"/>
    </source>
</evidence>
<dbReference type="AlphaFoldDB" id="A0A9X3N538"/>
<keyword evidence="7" id="KW-1185">Reference proteome</keyword>
<dbReference type="PRINTS" id="PR00039">
    <property type="entry name" value="HTHLYSR"/>
</dbReference>
<feature type="domain" description="HTH lysR-type" evidence="5">
    <location>
        <begin position="5"/>
        <end position="62"/>
    </location>
</feature>
<dbReference type="GO" id="GO:0003700">
    <property type="term" value="F:DNA-binding transcription factor activity"/>
    <property type="evidence" value="ECO:0007669"/>
    <property type="project" value="InterPro"/>
</dbReference>
<dbReference type="Pfam" id="PF03466">
    <property type="entry name" value="LysR_substrate"/>
    <property type="match status" value="1"/>
</dbReference>
<protein>
    <submittedName>
        <fullName evidence="6">LysR family transcriptional regulator</fullName>
    </submittedName>
</protein>
<evidence type="ECO:0000256" key="3">
    <source>
        <dbReference type="ARBA" id="ARBA00023125"/>
    </source>
</evidence>
<dbReference type="InterPro" id="IPR005119">
    <property type="entry name" value="LysR_subst-bd"/>
</dbReference>
<dbReference type="SUPFAM" id="SSF53850">
    <property type="entry name" value="Periplasmic binding protein-like II"/>
    <property type="match status" value="1"/>
</dbReference>
<comment type="caution">
    <text evidence="6">The sequence shown here is derived from an EMBL/GenBank/DDBJ whole genome shotgun (WGS) entry which is preliminary data.</text>
</comment>
<keyword evidence="2" id="KW-0805">Transcription regulation</keyword>
<dbReference type="InterPro" id="IPR036388">
    <property type="entry name" value="WH-like_DNA-bd_sf"/>
</dbReference>
<dbReference type="PROSITE" id="PS50931">
    <property type="entry name" value="HTH_LYSR"/>
    <property type="match status" value="1"/>
</dbReference>
<dbReference type="SUPFAM" id="SSF46785">
    <property type="entry name" value="Winged helix' DNA-binding domain"/>
    <property type="match status" value="1"/>
</dbReference>
<dbReference type="RefSeq" id="WP_270045999.1">
    <property type="nucleotide sequence ID" value="NZ_JAPDOD010000074.1"/>
</dbReference>
<dbReference type="PANTHER" id="PTHR30346">
    <property type="entry name" value="TRANSCRIPTIONAL DUAL REGULATOR HCAR-RELATED"/>
    <property type="match status" value="1"/>
</dbReference>
<dbReference type="Proteomes" id="UP001149140">
    <property type="component" value="Unassembled WGS sequence"/>
</dbReference>
<dbReference type="PANTHER" id="PTHR30346:SF29">
    <property type="entry name" value="LYSR SUBSTRATE-BINDING"/>
    <property type="match status" value="1"/>
</dbReference>
<reference evidence="6" key="1">
    <citation type="submission" date="2022-10" db="EMBL/GenBank/DDBJ databases">
        <title>The WGS of Solirubrobacter ginsenosidimutans DSM 21036.</title>
        <authorList>
            <person name="Jiang Z."/>
        </authorList>
    </citation>
    <scope>NUCLEOTIDE SEQUENCE</scope>
    <source>
        <strain evidence="6">DSM 21036</strain>
    </source>
</reference>
<dbReference type="Pfam" id="PF00126">
    <property type="entry name" value="HTH_1"/>
    <property type="match status" value="1"/>
</dbReference>
<keyword evidence="3" id="KW-0238">DNA-binding</keyword>
<sequence length="298" mass="31082">MATDFSPTGLRVLREVAQAGSFSAAAHSLGYTQSAVSRQVAALEAVAGRRLFDRSRLGVVLTPAGSRLLPRAIRVLDELDAAVRETAGEVVAGGPVRLGAFATAAAGLVPTALASLPQDPNVTLREGTTPALTRALRAGTLDLAILAQTPPFRPPDAESPPLELTLLSERELVLAVSSNHPFASARAVEVDQLNGQIWVASRSDAGDSLLGVWPGLAERPDVRFVVRDWLAKLQLVAAGLAITTLAPIAREVLPDGVRVVAVRGEPQETRRLVLARLPGPLGGATARVVDALIAAARA</sequence>
<name>A0A9X3N538_9ACTN</name>
<dbReference type="InterPro" id="IPR000847">
    <property type="entry name" value="LysR_HTH_N"/>
</dbReference>
<comment type="similarity">
    <text evidence="1">Belongs to the LysR transcriptional regulatory family.</text>
</comment>
<proteinExistence type="inferred from homology"/>
<dbReference type="Gene3D" id="1.10.10.10">
    <property type="entry name" value="Winged helix-like DNA-binding domain superfamily/Winged helix DNA-binding domain"/>
    <property type="match status" value="1"/>
</dbReference>
<dbReference type="GO" id="GO:0032993">
    <property type="term" value="C:protein-DNA complex"/>
    <property type="evidence" value="ECO:0007669"/>
    <property type="project" value="TreeGrafter"/>
</dbReference>
<dbReference type="FunFam" id="1.10.10.10:FF:000001">
    <property type="entry name" value="LysR family transcriptional regulator"/>
    <property type="match status" value="1"/>
</dbReference>
<accession>A0A9X3N538</accession>
<evidence type="ECO:0000256" key="2">
    <source>
        <dbReference type="ARBA" id="ARBA00023015"/>
    </source>
</evidence>
<keyword evidence="4" id="KW-0804">Transcription</keyword>
<dbReference type="Gene3D" id="3.40.190.10">
    <property type="entry name" value="Periplasmic binding protein-like II"/>
    <property type="match status" value="2"/>
</dbReference>
<evidence type="ECO:0000256" key="4">
    <source>
        <dbReference type="ARBA" id="ARBA00023163"/>
    </source>
</evidence>
<organism evidence="6 7">
    <name type="scientific">Solirubrobacter ginsenosidimutans</name>
    <dbReference type="NCBI Taxonomy" id="490573"/>
    <lineage>
        <taxon>Bacteria</taxon>
        <taxon>Bacillati</taxon>
        <taxon>Actinomycetota</taxon>
        <taxon>Thermoleophilia</taxon>
        <taxon>Solirubrobacterales</taxon>
        <taxon>Solirubrobacteraceae</taxon>
        <taxon>Solirubrobacter</taxon>
    </lineage>
</organism>
<dbReference type="GO" id="GO:0003677">
    <property type="term" value="F:DNA binding"/>
    <property type="evidence" value="ECO:0007669"/>
    <property type="project" value="UniProtKB-KW"/>
</dbReference>
<gene>
    <name evidence="6" type="ORF">OM076_41180</name>
</gene>
<evidence type="ECO:0000259" key="5">
    <source>
        <dbReference type="PROSITE" id="PS50931"/>
    </source>
</evidence>
<evidence type="ECO:0000313" key="7">
    <source>
        <dbReference type="Proteomes" id="UP001149140"/>
    </source>
</evidence>